<dbReference type="AlphaFoldDB" id="A0A915DVA6"/>
<sequence>MSKRKHTPISLEKKKACQVCAQHGGMEEKDTVMEQPADEVEEFLDAWADLQLRGGISEQAEMQDFMGVDSEVITDGALTLEEIVAELVFPPGSTTCIFTSGAPWWADELPNSDFSCDNICLEEQQQINLTSYCVFSRPVKN</sequence>
<reference evidence="2" key="1">
    <citation type="submission" date="2022-11" db="UniProtKB">
        <authorList>
            <consortium name="WormBaseParasite"/>
        </authorList>
    </citation>
    <scope>IDENTIFICATION</scope>
</reference>
<keyword evidence="1" id="KW-1185">Reference proteome</keyword>
<name>A0A915DVA6_9BILA</name>
<proteinExistence type="predicted"/>
<dbReference type="WBParaSite" id="jg23332">
    <property type="protein sequence ID" value="jg23332"/>
    <property type="gene ID" value="jg23332"/>
</dbReference>
<accession>A0A915DVA6</accession>
<organism evidence="1 2">
    <name type="scientific">Ditylenchus dipsaci</name>
    <dbReference type="NCBI Taxonomy" id="166011"/>
    <lineage>
        <taxon>Eukaryota</taxon>
        <taxon>Metazoa</taxon>
        <taxon>Ecdysozoa</taxon>
        <taxon>Nematoda</taxon>
        <taxon>Chromadorea</taxon>
        <taxon>Rhabditida</taxon>
        <taxon>Tylenchina</taxon>
        <taxon>Tylenchomorpha</taxon>
        <taxon>Sphaerularioidea</taxon>
        <taxon>Anguinidae</taxon>
        <taxon>Anguininae</taxon>
        <taxon>Ditylenchus</taxon>
    </lineage>
</organism>
<evidence type="ECO:0000313" key="1">
    <source>
        <dbReference type="Proteomes" id="UP000887574"/>
    </source>
</evidence>
<evidence type="ECO:0000313" key="2">
    <source>
        <dbReference type="WBParaSite" id="jg23332"/>
    </source>
</evidence>
<protein>
    <submittedName>
        <fullName evidence="2">Uncharacterized protein</fullName>
    </submittedName>
</protein>
<dbReference type="Proteomes" id="UP000887574">
    <property type="component" value="Unplaced"/>
</dbReference>